<sequence length="198" mass="20717">MRWLKIGLPLVASAIVLAGMVAIWLARSLPADIAFASTSIEDGRLVMRDPRMSGVDGNDRPFSMVADRAIQELGGSSIDLDGVRANLTVDAGTTAELVAAKGRFDTRTNMLRLYDQISVDTTSGIRIRMQSADVALEGGTLTGTGPVEIATSDQRLEAGNVSISDGGKTLSFGNRVKLTLLPQSLSNGGGAPTSEPGQ</sequence>
<evidence type="ECO:0000313" key="2">
    <source>
        <dbReference type="Proteomes" id="UP000265750"/>
    </source>
</evidence>
<dbReference type="OrthoDB" id="7873824at2"/>
<dbReference type="RefSeq" id="WP_119539964.1">
    <property type="nucleotide sequence ID" value="NZ_QYRN01000005.1"/>
</dbReference>
<proteinExistence type="predicted"/>
<dbReference type="Pfam" id="PF06835">
    <property type="entry name" value="LptC"/>
    <property type="match status" value="1"/>
</dbReference>
<dbReference type="InterPro" id="IPR010664">
    <property type="entry name" value="LipoPS_assembly_LptC-rel"/>
</dbReference>
<protein>
    <recommendedName>
        <fullName evidence="3">LPS export ABC transporter periplasmic protein LptC</fullName>
    </recommendedName>
</protein>
<reference evidence="2" key="1">
    <citation type="submission" date="2018-09" db="EMBL/GenBank/DDBJ databases">
        <authorList>
            <person name="Tuo L."/>
        </authorList>
    </citation>
    <scope>NUCLEOTIDE SEQUENCE [LARGE SCALE GENOMIC DNA]</scope>
    <source>
        <strain evidence="2">M2BS4Y-1</strain>
    </source>
</reference>
<keyword evidence="2" id="KW-1185">Reference proteome</keyword>
<dbReference type="EMBL" id="QYRN01000005">
    <property type="protein sequence ID" value="RIY00761.1"/>
    <property type="molecule type" value="Genomic_DNA"/>
</dbReference>
<accession>A0A3A1WLN1</accession>
<name>A0A3A1WLN1_9HYPH</name>
<organism evidence="1 2">
    <name type="scientific">Aureimonas flava</name>
    <dbReference type="NCBI Taxonomy" id="2320271"/>
    <lineage>
        <taxon>Bacteria</taxon>
        <taxon>Pseudomonadati</taxon>
        <taxon>Pseudomonadota</taxon>
        <taxon>Alphaproteobacteria</taxon>
        <taxon>Hyphomicrobiales</taxon>
        <taxon>Aurantimonadaceae</taxon>
        <taxon>Aureimonas</taxon>
    </lineage>
</organism>
<dbReference type="Proteomes" id="UP000265750">
    <property type="component" value="Unassembled WGS sequence"/>
</dbReference>
<evidence type="ECO:0008006" key="3">
    <source>
        <dbReference type="Google" id="ProtNLM"/>
    </source>
</evidence>
<evidence type="ECO:0000313" key="1">
    <source>
        <dbReference type="EMBL" id="RIY00761.1"/>
    </source>
</evidence>
<comment type="caution">
    <text evidence="1">The sequence shown here is derived from an EMBL/GenBank/DDBJ whole genome shotgun (WGS) entry which is preliminary data.</text>
</comment>
<dbReference type="AlphaFoldDB" id="A0A3A1WLN1"/>
<gene>
    <name evidence="1" type="ORF">D3218_10130</name>
</gene>